<reference evidence="2" key="1">
    <citation type="journal article" date="2023" name="Mol. Phylogenet. Evol.">
        <title>Genome-scale phylogeny and comparative genomics of the fungal order Sordariales.</title>
        <authorList>
            <person name="Hensen N."/>
            <person name="Bonometti L."/>
            <person name="Westerberg I."/>
            <person name="Brannstrom I.O."/>
            <person name="Guillou S."/>
            <person name="Cros-Aarteil S."/>
            <person name="Calhoun S."/>
            <person name="Haridas S."/>
            <person name="Kuo A."/>
            <person name="Mondo S."/>
            <person name="Pangilinan J."/>
            <person name="Riley R."/>
            <person name="LaButti K."/>
            <person name="Andreopoulos B."/>
            <person name="Lipzen A."/>
            <person name="Chen C."/>
            <person name="Yan M."/>
            <person name="Daum C."/>
            <person name="Ng V."/>
            <person name="Clum A."/>
            <person name="Steindorff A."/>
            <person name="Ohm R.A."/>
            <person name="Martin F."/>
            <person name="Silar P."/>
            <person name="Natvig D.O."/>
            <person name="Lalanne C."/>
            <person name="Gautier V."/>
            <person name="Ament-Velasquez S.L."/>
            <person name="Kruys A."/>
            <person name="Hutchinson M.I."/>
            <person name="Powell A.J."/>
            <person name="Barry K."/>
            <person name="Miller A.N."/>
            <person name="Grigoriev I.V."/>
            <person name="Debuchy R."/>
            <person name="Gladieux P."/>
            <person name="Hiltunen Thoren M."/>
            <person name="Johannesson H."/>
        </authorList>
    </citation>
    <scope>NUCLEOTIDE SEQUENCE</scope>
    <source>
        <strain evidence="2">CBS 168.71</strain>
    </source>
</reference>
<name>A0AAE0HB16_9PEZI</name>
<feature type="compositionally biased region" description="Polar residues" evidence="1">
    <location>
        <begin position="1"/>
        <end position="14"/>
    </location>
</feature>
<dbReference type="AlphaFoldDB" id="A0AAE0HB16"/>
<dbReference type="RefSeq" id="XP_062656758.1">
    <property type="nucleotide sequence ID" value="XM_062807667.1"/>
</dbReference>
<evidence type="ECO:0000313" key="3">
    <source>
        <dbReference type="Proteomes" id="UP001278766"/>
    </source>
</evidence>
<accession>A0AAE0HB16</accession>
<evidence type="ECO:0000256" key="1">
    <source>
        <dbReference type="SAM" id="MobiDB-lite"/>
    </source>
</evidence>
<sequence>MPTTPNAASSNHSVSMYGFPNPAPLAGRSQFSQSFASPGSPASSSNVDDSFTCKMRDRQARGKDPYQSGDGSDGGNLSGRESGSGTRLRLGSGRVEKEDFSRVESRKKAIAFLDNPELLMMHAQSTGESIAAARLHFTKMLCGYDEE</sequence>
<reference evidence="2" key="2">
    <citation type="submission" date="2023-06" db="EMBL/GenBank/DDBJ databases">
        <authorList>
            <consortium name="Lawrence Berkeley National Laboratory"/>
            <person name="Haridas S."/>
            <person name="Hensen N."/>
            <person name="Bonometti L."/>
            <person name="Westerberg I."/>
            <person name="Brannstrom I.O."/>
            <person name="Guillou S."/>
            <person name="Cros-Aarteil S."/>
            <person name="Calhoun S."/>
            <person name="Kuo A."/>
            <person name="Mondo S."/>
            <person name="Pangilinan J."/>
            <person name="Riley R."/>
            <person name="Labutti K."/>
            <person name="Andreopoulos B."/>
            <person name="Lipzen A."/>
            <person name="Chen C."/>
            <person name="Yanf M."/>
            <person name="Daum C."/>
            <person name="Ng V."/>
            <person name="Clum A."/>
            <person name="Steindorff A."/>
            <person name="Ohm R."/>
            <person name="Martin F."/>
            <person name="Silar P."/>
            <person name="Natvig D."/>
            <person name="Lalanne C."/>
            <person name="Gautier V."/>
            <person name="Ament-Velasquez S.L."/>
            <person name="Kruys A."/>
            <person name="Hutchinson M.I."/>
            <person name="Powell A.J."/>
            <person name="Barry K."/>
            <person name="Miller A.N."/>
            <person name="Grigoriev I.V."/>
            <person name="Debuchy R."/>
            <person name="Gladieux P."/>
            <person name="Thoren M.H."/>
            <person name="Johannesson H."/>
        </authorList>
    </citation>
    <scope>NUCLEOTIDE SEQUENCE</scope>
    <source>
        <strain evidence="2">CBS 168.71</strain>
    </source>
</reference>
<feature type="region of interest" description="Disordered" evidence="1">
    <location>
        <begin position="1"/>
        <end position="100"/>
    </location>
</feature>
<dbReference type="GeneID" id="87844615"/>
<protein>
    <submittedName>
        <fullName evidence="2">Uncharacterized protein</fullName>
    </submittedName>
</protein>
<feature type="compositionally biased region" description="Basic and acidic residues" evidence="1">
    <location>
        <begin position="54"/>
        <end position="64"/>
    </location>
</feature>
<evidence type="ECO:0000313" key="2">
    <source>
        <dbReference type="EMBL" id="KAK3293244.1"/>
    </source>
</evidence>
<gene>
    <name evidence="2" type="ORF">B0H64DRAFT_465417</name>
</gene>
<dbReference type="Proteomes" id="UP001278766">
    <property type="component" value="Unassembled WGS sequence"/>
</dbReference>
<dbReference type="EMBL" id="JAUEPN010000006">
    <property type="protein sequence ID" value="KAK3293244.1"/>
    <property type="molecule type" value="Genomic_DNA"/>
</dbReference>
<organism evidence="2 3">
    <name type="scientific">Chaetomium fimeti</name>
    <dbReference type="NCBI Taxonomy" id="1854472"/>
    <lineage>
        <taxon>Eukaryota</taxon>
        <taxon>Fungi</taxon>
        <taxon>Dikarya</taxon>
        <taxon>Ascomycota</taxon>
        <taxon>Pezizomycotina</taxon>
        <taxon>Sordariomycetes</taxon>
        <taxon>Sordariomycetidae</taxon>
        <taxon>Sordariales</taxon>
        <taxon>Chaetomiaceae</taxon>
        <taxon>Chaetomium</taxon>
    </lineage>
</organism>
<feature type="compositionally biased region" description="Low complexity" evidence="1">
    <location>
        <begin position="78"/>
        <end position="93"/>
    </location>
</feature>
<keyword evidence="3" id="KW-1185">Reference proteome</keyword>
<feature type="compositionally biased region" description="Low complexity" evidence="1">
    <location>
        <begin position="29"/>
        <end position="45"/>
    </location>
</feature>
<proteinExistence type="predicted"/>
<comment type="caution">
    <text evidence="2">The sequence shown here is derived from an EMBL/GenBank/DDBJ whole genome shotgun (WGS) entry which is preliminary data.</text>
</comment>